<comment type="caution">
    <text evidence="7">The sequence shown here is derived from an EMBL/GenBank/DDBJ whole genome shotgun (WGS) entry which is preliminary data.</text>
</comment>
<dbReference type="AlphaFoldDB" id="A0AAV6VU60"/>
<feature type="transmembrane region" description="Helical" evidence="6">
    <location>
        <begin position="21"/>
        <end position="43"/>
    </location>
</feature>
<comment type="subcellular location">
    <subcellularLocation>
        <location evidence="1">Membrane</location>
        <topology evidence="1">Multi-pass membrane protein</topology>
    </subcellularLocation>
</comment>
<evidence type="ECO:0000256" key="6">
    <source>
        <dbReference type="SAM" id="Phobius"/>
    </source>
</evidence>
<name>A0AAV6VU60_9ARAC</name>
<feature type="transmembrane region" description="Helical" evidence="6">
    <location>
        <begin position="87"/>
        <end position="109"/>
    </location>
</feature>
<comment type="similarity">
    <text evidence="5">Belongs to the TMEM179 family.</text>
</comment>
<keyword evidence="4 6" id="KW-0472">Membrane</keyword>
<dbReference type="Proteomes" id="UP000827092">
    <property type="component" value="Unassembled WGS sequence"/>
</dbReference>
<reference evidence="7 8" key="1">
    <citation type="journal article" date="2022" name="Nat. Ecol. Evol.">
        <title>A masculinizing supergene underlies an exaggerated male reproductive morph in a spider.</title>
        <authorList>
            <person name="Hendrickx F."/>
            <person name="De Corte Z."/>
            <person name="Sonet G."/>
            <person name="Van Belleghem S.M."/>
            <person name="Kostlbacher S."/>
            <person name="Vangestel C."/>
        </authorList>
    </citation>
    <scope>NUCLEOTIDE SEQUENCE [LARGE SCALE GENOMIC DNA]</scope>
    <source>
        <strain evidence="7">W744_W776</strain>
    </source>
</reference>
<organism evidence="7 8">
    <name type="scientific">Oedothorax gibbosus</name>
    <dbReference type="NCBI Taxonomy" id="931172"/>
    <lineage>
        <taxon>Eukaryota</taxon>
        <taxon>Metazoa</taxon>
        <taxon>Ecdysozoa</taxon>
        <taxon>Arthropoda</taxon>
        <taxon>Chelicerata</taxon>
        <taxon>Arachnida</taxon>
        <taxon>Araneae</taxon>
        <taxon>Araneomorphae</taxon>
        <taxon>Entelegynae</taxon>
        <taxon>Araneoidea</taxon>
        <taxon>Linyphiidae</taxon>
        <taxon>Erigoninae</taxon>
        <taxon>Oedothorax</taxon>
    </lineage>
</organism>
<protein>
    <submittedName>
        <fullName evidence="7">Uncharacterized protein</fullName>
    </submittedName>
</protein>
<dbReference type="InterPro" id="IPR059010">
    <property type="entry name" value="TMEM179-179B"/>
</dbReference>
<evidence type="ECO:0000256" key="2">
    <source>
        <dbReference type="ARBA" id="ARBA00022692"/>
    </source>
</evidence>
<evidence type="ECO:0000256" key="1">
    <source>
        <dbReference type="ARBA" id="ARBA00004141"/>
    </source>
</evidence>
<evidence type="ECO:0000313" key="7">
    <source>
        <dbReference type="EMBL" id="KAG8199306.1"/>
    </source>
</evidence>
<keyword evidence="8" id="KW-1185">Reference proteome</keyword>
<dbReference type="EMBL" id="JAFNEN010000028">
    <property type="protein sequence ID" value="KAG8199306.1"/>
    <property type="molecule type" value="Genomic_DNA"/>
</dbReference>
<keyword evidence="2 6" id="KW-0812">Transmembrane</keyword>
<gene>
    <name evidence="7" type="ORF">JTE90_011774</name>
</gene>
<evidence type="ECO:0000256" key="4">
    <source>
        <dbReference type="ARBA" id="ARBA00023136"/>
    </source>
</evidence>
<dbReference type="PANTHER" id="PTHR31872:SF7">
    <property type="entry name" value="TRANSMEMBRANE PROTEIN 179B-LIKE"/>
    <property type="match status" value="1"/>
</dbReference>
<dbReference type="InterPro" id="IPR029673">
    <property type="entry name" value="TMEM179"/>
</dbReference>
<dbReference type="PANTHER" id="PTHR31872">
    <property type="entry name" value="TRANSMEMBRANE PROTEIN 179"/>
    <property type="match status" value="1"/>
</dbReference>
<evidence type="ECO:0000313" key="8">
    <source>
        <dbReference type="Proteomes" id="UP000827092"/>
    </source>
</evidence>
<accession>A0AAV6VU60</accession>
<evidence type="ECO:0000256" key="5">
    <source>
        <dbReference type="ARBA" id="ARBA00093776"/>
    </source>
</evidence>
<dbReference type="Pfam" id="PF26158">
    <property type="entry name" value="Claudin_TMEM179-179B"/>
    <property type="match status" value="1"/>
</dbReference>
<evidence type="ECO:0000256" key="3">
    <source>
        <dbReference type="ARBA" id="ARBA00022989"/>
    </source>
</evidence>
<sequence>MGCDGQSNLQGGCSSNSQLKIVPPTCVISFAVAVVSLSAAMVLTFGGSELCNSIELHLESCSSLETLHWDGKSKLQYFQAYLKGAQVSYWLTTYAFLIHFVMTLLRWYTNVDMVLAEERELRENPNFHDIVLQDLEEDEDTLRSVSLYAKQK</sequence>
<proteinExistence type="inferred from homology"/>
<keyword evidence="3 6" id="KW-1133">Transmembrane helix</keyword>